<accession>A0A7G9UYV5</accession>
<keyword evidence="2" id="KW-1185">Reference proteome</keyword>
<gene>
    <name evidence="1" type="primary">119</name>
    <name evidence="1" type="ORF">SEA_FAUST_119</name>
</gene>
<dbReference type="RefSeq" id="YP_010651717.1">
    <property type="nucleotide sequence ID" value="NC_070783.1"/>
</dbReference>
<evidence type="ECO:0000313" key="2">
    <source>
        <dbReference type="Proteomes" id="UP000516151"/>
    </source>
</evidence>
<sequence length="48" mass="5920">MVNLDKVYYEAQSRIEAESWINSTGRKHYPELKFRYERRGSKWLVKKK</sequence>
<evidence type="ECO:0000313" key="1">
    <source>
        <dbReference type="EMBL" id="QNN99210.1"/>
    </source>
</evidence>
<dbReference type="KEGG" id="vg:77927414"/>
<reference evidence="1 2" key="1">
    <citation type="submission" date="2020-06" db="EMBL/GenBank/DDBJ databases">
        <authorList>
            <person name="Arora M.N."/>
            <person name="Dalling M.T."/>
            <person name="Dawson S.P.M."/>
            <person name="Elia S.N."/>
            <person name="Burke B."/>
            <person name="Shaffer C.D."/>
            <person name="Weston-Hafer K.A."/>
            <person name="Garlena R.A."/>
            <person name="Russell D.A."/>
            <person name="Pope W.H."/>
            <person name="Jacobs-Sera D."/>
            <person name="Hatfull G.F."/>
        </authorList>
    </citation>
    <scope>NUCLEOTIDE SEQUENCE [LARGE SCALE GENOMIC DNA]</scope>
</reference>
<dbReference type="Proteomes" id="UP000516151">
    <property type="component" value="Segment"/>
</dbReference>
<proteinExistence type="predicted"/>
<organism evidence="1 2">
    <name type="scientific">Streptomyces phage Faust</name>
    <dbReference type="NCBI Taxonomy" id="2767565"/>
    <lineage>
        <taxon>Viruses</taxon>
        <taxon>Duplodnaviria</taxon>
        <taxon>Heunggongvirae</taxon>
        <taxon>Uroviricota</taxon>
        <taxon>Caudoviricetes</taxon>
        <taxon>Stanwilliamsviridae</taxon>
        <taxon>Loccivirinae</taxon>
        <taxon>Faustvirus</taxon>
        <taxon>Faustvirus faust</taxon>
    </lineage>
</organism>
<dbReference type="EMBL" id="MT684598">
    <property type="protein sequence ID" value="QNN99210.1"/>
    <property type="molecule type" value="Genomic_DNA"/>
</dbReference>
<name>A0A7G9UYV5_9CAUD</name>
<protein>
    <submittedName>
        <fullName evidence="1">Uncharacterized protein</fullName>
    </submittedName>
</protein>
<dbReference type="GeneID" id="77927414"/>